<keyword evidence="1" id="KW-0732">Signal</keyword>
<evidence type="ECO:0000313" key="3">
    <source>
        <dbReference type="Proteomes" id="UP000298325"/>
    </source>
</evidence>
<protein>
    <recommendedName>
        <fullName evidence="4">DUF2502 domain-containing protein</fullName>
    </recommendedName>
</protein>
<feature type="chain" id="PRO_5021394995" description="DUF2502 domain-containing protein" evidence="1">
    <location>
        <begin position="23"/>
        <end position="153"/>
    </location>
</feature>
<comment type="caution">
    <text evidence="2">The sequence shown here is derived from an EMBL/GenBank/DDBJ whole genome shotgun (WGS) entry which is preliminary data.</text>
</comment>
<dbReference type="Proteomes" id="UP000298325">
    <property type="component" value="Unassembled WGS sequence"/>
</dbReference>
<dbReference type="AlphaFoldDB" id="A0A4Z1BWA7"/>
<evidence type="ECO:0000256" key="1">
    <source>
        <dbReference type="SAM" id="SignalP"/>
    </source>
</evidence>
<organism evidence="2 3">
    <name type="scientific">Marinobacter confluentis</name>
    <dbReference type="NCBI Taxonomy" id="1697557"/>
    <lineage>
        <taxon>Bacteria</taxon>
        <taxon>Pseudomonadati</taxon>
        <taxon>Pseudomonadota</taxon>
        <taxon>Gammaproteobacteria</taxon>
        <taxon>Pseudomonadales</taxon>
        <taxon>Marinobacteraceae</taxon>
        <taxon>Marinobacter</taxon>
    </lineage>
</organism>
<name>A0A4Z1BWA7_9GAMM</name>
<feature type="signal peptide" evidence="1">
    <location>
        <begin position="1"/>
        <end position="22"/>
    </location>
</feature>
<sequence>MKQFLIGSFILAFLLGATPAIAESDYRQGTFTKVGGADRDGPHHKKFLTSRYHDDHYRGGYKNRGHDRKGHGWRDHHGGDKHWKRSWKKDKWHHRKHRYHGHKRQWDKHHWYKHRHYRDHDDGYRYRFRYNGVLGSDGGPSISSGQIMIDLSR</sequence>
<evidence type="ECO:0000313" key="2">
    <source>
        <dbReference type="EMBL" id="TGN38950.1"/>
    </source>
</evidence>
<accession>A0A4Z1BWA7</accession>
<evidence type="ECO:0008006" key="4">
    <source>
        <dbReference type="Google" id="ProtNLM"/>
    </source>
</evidence>
<gene>
    <name evidence="2" type="ORF">E5Q11_14570</name>
</gene>
<proteinExistence type="predicted"/>
<reference evidence="2 3" key="1">
    <citation type="submission" date="2019-04" db="EMBL/GenBank/DDBJ databases">
        <authorList>
            <person name="Park S."/>
            <person name="Yoon J.-H."/>
        </authorList>
    </citation>
    <scope>NUCLEOTIDE SEQUENCE [LARGE SCALE GENOMIC DNA]</scope>
    <source>
        <strain evidence="2 3">HJM-18</strain>
    </source>
</reference>
<dbReference type="EMBL" id="SRPF01000004">
    <property type="protein sequence ID" value="TGN38950.1"/>
    <property type="molecule type" value="Genomic_DNA"/>
</dbReference>
<dbReference type="RefSeq" id="WP_135804175.1">
    <property type="nucleotide sequence ID" value="NZ_SRPF01000004.1"/>
</dbReference>
<keyword evidence="3" id="KW-1185">Reference proteome</keyword>